<evidence type="ECO:0000259" key="10">
    <source>
        <dbReference type="Pfam" id="PF01035"/>
    </source>
</evidence>
<dbReference type="Pfam" id="PF02870">
    <property type="entry name" value="Methyltransf_1N"/>
    <property type="match status" value="1"/>
</dbReference>
<evidence type="ECO:0000256" key="7">
    <source>
        <dbReference type="ARBA" id="ARBA00023204"/>
    </source>
</evidence>
<dbReference type="FunFam" id="1.10.10.10:FF:000214">
    <property type="entry name" value="Methylated-DNA--protein-cysteine methyltransferase"/>
    <property type="match status" value="1"/>
</dbReference>
<evidence type="ECO:0000256" key="5">
    <source>
        <dbReference type="ARBA" id="ARBA00022679"/>
    </source>
</evidence>
<evidence type="ECO:0000256" key="2">
    <source>
        <dbReference type="ARBA" id="ARBA00008711"/>
    </source>
</evidence>
<dbReference type="InterPro" id="IPR001497">
    <property type="entry name" value="MethylDNA_cys_MeTrfase_AS"/>
</dbReference>
<dbReference type="InterPro" id="IPR036217">
    <property type="entry name" value="MethylDNA_cys_MeTrfase_DNAb"/>
</dbReference>
<comment type="catalytic activity">
    <reaction evidence="1 9">
        <text>a 4-O-methyl-thymidine in DNA + L-cysteinyl-[protein] = a thymidine in DNA + S-methyl-L-cysteinyl-[protein]</text>
        <dbReference type="Rhea" id="RHEA:53428"/>
        <dbReference type="Rhea" id="RHEA-COMP:10131"/>
        <dbReference type="Rhea" id="RHEA-COMP:10132"/>
        <dbReference type="Rhea" id="RHEA-COMP:13555"/>
        <dbReference type="Rhea" id="RHEA-COMP:13556"/>
        <dbReference type="ChEBI" id="CHEBI:29950"/>
        <dbReference type="ChEBI" id="CHEBI:82612"/>
        <dbReference type="ChEBI" id="CHEBI:137386"/>
        <dbReference type="ChEBI" id="CHEBI:137387"/>
        <dbReference type="EC" id="2.1.1.63"/>
    </reaction>
</comment>
<dbReference type="SUPFAM" id="SSF53155">
    <property type="entry name" value="Methylated DNA-protein cysteine methyltransferase domain"/>
    <property type="match status" value="1"/>
</dbReference>
<comment type="subcellular location">
    <subcellularLocation>
        <location evidence="9">Cytoplasm</location>
    </subcellularLocation>
</comment>
<comment type="caution">
    <text evidence="12">The sequence shown here is derived from an EMBL/GenBank/DDBJ whole genome shotgun (WGS) entry which is preliminary data.</text>
</comment>
<reference evidence="12 13" key="1">
    <citation type="submission" date="2019-09" db="EMBL/GenBank/DDBJ databases">
        <title>Prevotella A2879 sp. nov., isolated from an abscess of a patient.</title>
        <authorList>
            <person name="Buhl M."/>
            <person name="Oberhettinger P."/>
        </authorList>
    </citation>
    <scope>NUCLEOTIDE SEQUENCE [LARGE SCALE GENOMIC DNA]</scope>
    <source>
        <strain evidence="12 13">A2879</strain>
    </source>
</reference>
<keyword evidence="5 9" id="KW-0808">Transferase</keyword>
<comment type="catalytic activity">
    <reaction evidence="8 9">
        <text>a 6-O-methyl-2'-deoxyguanosine in DNA + L-cysteinyl-[protein] = S-methyl-L-cysteinyl-[protein] + a 2'-deoxyguanosine in DNA</text>
        <dbReference type="Rhea" id="RHEA:24000"/>
        <dbReference type="Rhea" id="RHEA-COMP:10131"/>
        <dbReference type="Rhea" id="RHEA-COMP:10132"/>
        <dbReference type="Rhea" id="RHEA-COMP:11367"/>
        <dbReference type="Rhea" id="RHEA-COMP:11368"/>
        <dbReference type="ChEBI" id="CHEBI:29950"/>
        <dbReference type="ChEBI" id="CHEBI:82612"/>
        <dbReference type="ChEBI" id="CHEBI:85445"/>
        <dbReference type="ChEBI" id="CHEBI:85448"/>
        <dbReference type="EC" id="2.1.1.63"/>
    </reaction>
</comment>
<comment type="similarity">
    <text evidence="2 9">Belongs to the MGMT family.</text>
</comment>
<dbReference type="InterPro" id="IPR008332">
    <property type="entry name" value="MethylG_MeTrfase_N"/>
</dbReference>
<dbReference type="Pfam" id="PF01035">
    <property type="entry name" value="DNA_binding_1"/>
    <property type="match status" value="1"/>
</dbReference>
<accession>A0A7C9LQM8</accession>
<evidence type="ECO:0000256" key="9">
    <source>
        <dbReference type="HAMAP-Rule" id="MF_00772"/>
    </source>
</evidence>
<dbReference type="CDD" id="cd06445">
    <property type="entry name" value="ATase"/>
    <property type="match status" value="1"/>
</dbReference>
<dbReference type="PANTHER" id="PTHR10815">
    <property type="entry name" value="METHYLATED-DNA--PROTEIN-CYSTEINE METHYLTRANSFERASE"/>
    <property type="match status" value="1"/>
</dbReference>
<dbReference type="GO" id="GO:0005737">
    <property type="term" value="C:cytoplasm"/>
    <property type="evidence" value="ECO:0007669"/>
    <property type="project" value="UniProtKB-SubCell"/>
</dbReference>
<evidence type="ECO:0000256" key="4">
    <source>
        <dbReference type="ARBA" id="ARBA00022603"/>
    </source>
</evidence>
<dbReference type="InterPro" id="IPR036388">
    <property type="entry name" value="WH-like_DNA-bd_sf"/>
</dbReference>
<keyword evidence="13" id="KW-1185">Reference proteome</keyword>
<dbReference type="EMBL" id="VVIQ01000001">
    <property type="protein sequence ID" value="MUL26881.1"/>
    <property type="molecule type" value="Genomic_DNA"/>
</dbReference>
<evidence type="ECO:0000313" key="13">
    <source>
        <dbReference type="Proteomes" id="UP000482295"/>
    </source>
</evidence>
<dbReference type="NCBIfam" id="TIGR00589">
    <property type="entry name" value="ogt"/>
    <property type="match status" value="1"/>
</dbReference>
<proteinExistence type="inferred from homology"/>
<organism evidence="12 13">
    <name type="scientific">Prevotella vespertina</name>
    <dbReference type="NCBI Taxonomy" id="2608404"/>
    <lineage>
        <taxon>Bacteria</taxon>
        <taxon>Pseudomonadati</taxon>
        <taxon>Bacteroidota</taxon>
        <taxon>Bacteroidia</taxon>
        <taxon>Bacteroidales</taxon>
        <taxon>Prevotellaceae</taxon>
        <taxon>Prevotella</taxon>
    </lineage>
</organism>
<dbReference type="SUPFAM" id="SSF46767">
    <property type="entry name" value="Methylated DNA-protein cysteine methyltransferase, C-terminal domain"/>
    <property type="match status" value="1"/>
</dbReference>
<dbReference type="GO" id="GO:0032259">
    <property type="term" value="P:methylation"/>
    <property type="evidence" value="ECO:0007669"/>
    <property type="project" value="UniProtKB-KW"/>
</dbReference>
<evidence type="ECO:0000256" key="3">
    <source>
        <dbReference type="ARBA" id="ARBA00022490"/>
    </source>
</evidence>
<comment type="miscellaneous">
    <text evidence="9">This enzyme catalyzes only one turnover and therefore is not strictly catalytic. According to one definition, an enzyme is a biocatalyst that acts repeatedly and over many reaction cycles.</text>
</comment>
<dbReference type="PANTHER" id="PTHR10815:SF5">
    <property type="entry name" value="METHYLATED-DNA--PROTEIN-CYSTEINE METHYLTRANSFERASE"/>
    <property type="match status" value="1"/>
</dbReference>
<dbReference type="AlphaFoldDB" id="A0A7C9LQM8"/>
<dbReference type="GO" id="GO:0003908">
    <property type="term" value="F:methylated-DNA-[protein]-cysteine S-methyltransferase activity"/>
    <property type="evidence" value="ECO:0007669"/>
    <property type="project" value="UniProtKB-UniRule"/>
</dbReference>
<dbReference type="Gene3D" id="1.10.10.10">
    <property type="entry name" value="Winged helix-like DNA-binding domain superfamily/Winged helix DNA-binding domain"/>
    <property type="match status" value="1"/>
</dbReference>
<dbReference type="Gene3D" id="3.30.160.70">
    <property type="entry name" value="Methylated DNA-protein cysteine methyltransferase domain"/>
    <property type="match status" value="1"/>
</dbReference>
<keyword evidence="3 9" id="KW-0963">Cytoplasm</keyword>
<name>A0A7C9LQM8_9BACT</name>
<feature type="domain" description="Methylguanine DNA methyltransferase ribonuclease-like" evidence="11">
    <location>
        <begin position="1"/>
        <end position="72"/>
    </location>
</feature>
<evidence type="ECO:0000259" key="11">
    <source>
        <dbReference type="Pfam" id="PF02870"/>
    </source>
</evidence>
<feature type="active site" description="Nucleophile; methyl group acceptor" evidence="9">
    <location>
        <position position="129"/>
    </location>
</feature>
<dbReference type="InterPro" id="IPR014048">
    <property type="entry name" value="MethylDNA_cys_MeTrfase_DNA-bd"/>
</dbReference>
<feature type="domain" description="Methylated-DNA-[protein]-cysteine S-methyltransferase DNA binding" evidence="10">
    <location>
        <begin position="78"/>
        <end position="157"/>
    </location>
</feature>
<evidence type="ECO:0000256" key="6">
    <source>
        <dbReference type="ARBA" id="ARBA00022763"/>
    </source>
</evidence>
<keyword evidence="7 9" id="KW-0234">DNA repair</keyword>
<dbReference type="Proteomes" id="UP000482295">
    <property type="component" value="Unassembled WGS sequence"/>
</dbReference>
<dbReference type="GO" id="GO:0006307">
    <property type="term" value="P:DNA alkylation repair"/>
    <property type="evidence" value="ECO:0007669"/>
    <property type="project" value="UniProtKB-UniRule"/>
</dbReference>
<comment type="function">
    <text evidence="9">Involved in the cellular defense against the biological effects of O6-methylguanine (O6-MeG) and O4-methylthymine (O4-MeT) in DNA. Repairs the methylated nucleobase in DNA by stoichiometrically transferring the methyl group to a cysteine residue in the enzyme. This is a suicide reaction: the enzyme is irreversibly inactivated.</text>
</comment>
<gene>
    <name evidence="12" type="ORF">F0475_00755</name>
</gene>
<keyword evidence="6 9" id="KW-0227">DNA damage</keyword>
<dbReference type="InterPro" id="IPR023546">
    <property type="entry name" value="MGMT"/>
</dbReference>
<keyword evidence="4 9" id="KW-0489">Methyltransferase</keyword>
<evidence type="ECO:0000313" key="12">
    <source>
        <dbReference type="EMBL" id="MUL26881.1"/>
    </source>
</evidence>
<dbReference type="PROSITE" id="PS00374">
    <property type="entry name" value="MGMT"/>
    <property type="match status" value="1"/>
</dbReference>
<dbReference type="RefSeq" id="WP_155714969.1">
    <property type="nucleotide sequence ID" value="NZ_VVIQ01000001.1"/>
</dbReference>
<evidence type="ECO:0000256" key="8">
    <source>
        <dbReference type="ARBA" id="ARBA00049348"/>
    </source>
</evidence>
<dbReference type="InterPro" id="IPR036631">
    <property type="entry name" value="MGMT_N_sf"/>
</dbReference>
<dbReference type="HAMAP" id="MF_00772">
    <property type="entry name" value="OGT"/>
    <property type="match status" value="1"/>
</dbReference>
<dbReference type="EC" id="2.1.1.63" evidence="9"/>
<sequence length="162" mass="18235">MFYCRYQSPLGILVLAEAEGKLRYCWWEDVMERKIGDDWTEVDSSDDSLLAEACRQLNDYFSGKRGSFDLPLGFDGTPFQRLAWQTLLTIPYGATLSYTEQARRMGREKAVRAVGNANGHNPLMLFVPCHRVIASNGTLGGYAGGTDRKRQLLSIEKEDVSD</sequence>
<evidence type="ECO:0000256" key="1">
    <source>
        <dbReference type="ARBA" id="ARBA00001286"/>
    </source>
</evidence>
<protein>
    <recommendedName>
        <fullName evidence="9">Methylated-DNA--protein-cysteine methyltransferase</fullName>
        <ecNumber evidence="9">2.1.1.63</ecNumber>
    </recommendedName>
    <alternativeName>
        <fullName evidence="9">6-O-methylguanine-DNA methyltransferase</fullName>
        <shortName evidence="9">MGMT</shortName>
    </alternativeName>
    <alternativeName>
        <fullName evidence="9">O-6-methylguanine-DNA-alkyltransferase</fullName>
    </alternativeName>
</protein>